<evidence type="ECO:0000256" key="5">
    <source>
        <dbReference type="ARBA" id="ARBA00038306"/>
    </source>
</evidence>
<comment type="subcellular location">
    <subcellularLocation>
        <location evidence="1">Cell outer membrane</location>
    </subcellularLocation>
</comment>
<reference evidence="8 9" key="1">
    <citation type="submission" date="2020-01" db="EMBL/GenBank/DDBJ databases">
        <title>Genomes of bacteria type strains.</title>
        <authorList>
            <person name="Chen J."/>
            <person name="Zhu S."/>
            <person name="Chen J."/>
        </authorList>
    </citation>
    <scope>NUCLEOTIDE SEQUENCE [LARGE SCALE GENOMIC DNA]</scope>
    <source>
        <strain evidence="8 9">KCTC 52919</strain>
    </source>
</reference>
<dbReference type="Proteomes" id="UP000476332">
    <property type="component" value="Unassembled WGS sequence"/>
</dbReference>
<dbReference type="GO" id="GO:0009279">
    <property type="term" value="C:cell outer membrane"/>
    <property type="evidence" value="ECO:0007669"/>
    <property type="project" value="UniProtKB-SubCell"/>
</dbReference>
<dbReference type="SUPFAM" id="SSF56925">
    <property type="entry name" value="OMPA-like"/>
    <property type="match status" value="1"/>
</dbReference>
<sequence length="262" mass="27495">MKRFALLLASTAFVTPALAADVIYDEPPAPAPMMIEPVATTTTWTGLYIGGQAGVAFSGSDAINLDPGSDGAFGDGTFDSGDDDNAGFIGGAHIGYDHQFANNIVIGAVADINYIDADTNRTYSIAGNNVSVEEEVDYLGTVRARVGYAMDSVLVYGSGGLAYAGYDRNSNFPNAPTGDLNGYTLDDNDADGDIGYAVGAGVDVMATQNISFGVEYLYTNLGSNDYSVSASNGTNTVDFTSESNDDDLDFHTVWAKASYRFN</sequence>
<feature type="chain" id="PRO_5027026884" evidence="6">
    <location>
        <begin position="20"/>
        <end position="262"/>
    </location>
</feature>
<keyword evidence="3" id="KW-0472">Membrane</keyword>
<dbReference type="InterPro" id="IPR051692">
    <property type="entry name" value="OMP-like"/>
</dbReference>
<evidence type="ECO:0000256" key="6">
    <source>
        <dbReference type="SAM" id="SignalP"/>
    </source>
</evidence>
<accession>A0A6L9MDB0</accession>
<keyword evidence="4" id="KW-0998">Cell outer membrane</keyword>
<dbReference type="InterPro" id="IPR027385">
    <property type="entry name" value="Beta-barrel_OMP"/>
</dbReference>
<dbReference type="EMBL" id="JAAAMJ010000001">
    <property type="protein sequence ID" value="NDV85824.1"/>
    <property type="molecule type" value="Genomic_DNA"/>
</dbReference>
<evidence type="ECO:0000259" key="7">
    <source>
        <dbReference type="Pfam" id="PF13505"/>
    </source>
</evidence>
<evidence type="ECO:0000256" key="4">
    <source>
        <dbReference type="ARBA" id="ARBA00023237"/>
    </source>
</evidence>
<evidence type="ECO:0000256" key="1">
    <source>
        <dbReference type="ARBA" id="ARBA00004442"/>
    </source>
</evidence>
<dbReference type="AlphaFoldDB" id="A0A6L9MDB0"/>
<dbReference type="RefSeq" id="WP_163042518.1">
    <property type="nucleotide sequence ID" value="NZ_JAAAMJ010000001.1"/>
</dbReference>
<dbReference type="Gene3D" id="2.40.160.20">
    <property type="match status" value="1"/>
</dbReference>
<dbReference type="InterPro" id="IPR011250">
    <property type="entry name" value="OMP/PagP_B-barrel"/>
</dbReference>
<feature type="signal peptide" evidence="6">
    <location>
        <begin position="1"/>
        <end position="19"/>
    </location>
</feature>
<protein>
    <submittedName>
        <fullName evidence="8">Outer membrane beta-barrel protein</fullName>
    </submittedName>
</protein>
<proteinExistence type="inferred from homology"/>
<dbReference type="PANTHER" id="PTHR34001:SF3">
    <property type="entry name" value="BLL7405 PROTEIN"/>
    <property type="match status" value="1"/>
</dbReference>
<name>A0A6L9MDB0_9HYPH</name>
<evidence type="ECO:0000313" key="8">
    <source>
        <dbReference type="EMBL" id="NDV85824.1"/>
    </source>
</evidence>
<evidence type="ECO:0000313" key="9">
    <source>
        <dbReference type="Proteomes" id="UP000476332"/>
    </source>
</evidence>
<keyword evidence="2 6" id="KW-0732">Signal</keyword>
<keyword evidence="9" id="KW-1185">Reference proteome</keyword>
<comment type="similarity">
    <text evidence="5">Belongs to the Omp25/RopB family.</text>
</comment>
<dbReference type="Pfam" id="PF13505">
    <property type="entry name" value="OMP_b-brl"/>
    <property type="match status" value="1"/>
</dbReference>
<dbReference type="PANTHER" id="PTHR34001">
    <property type="entry name" value="BLL7405 PROTEIN"/>
    <property type="match status" value="1"/>
</dbReference>
<evidence type="ECO:0000256" key="2">
    <source>
        <dbReference type="ARBA" id="ARBA00022729"/>
    </source>
</evidence>
<comment type="caution">
    <text evidence="8">The sequence shown here is derived from an EMBL/GenBank/DDBJ whole genome shotgun (WGS) entry which is preliminary data.</text>
</comment>
<feature type="domain" description="Outer membrane protein beta-barrel" evidence="7">
    <location>
        <begin position="37"/>
        <end position="261"/>
    </location>
</feature>
<evidence type="ECO:0000256" key="3">
    <source>
        <dbReference type="ARBA" id="ARBA00023136"/>
    </source>
</evidence>
<organism evidence="8 9">
    <name type="scientific">Aurantimonas aggregata</name>
    <dbReference type="NCBI Taxonomy" id="2047720"/>
    <lineage>
        <taxon>Bacteria</taxon>
        <taxon>Pseudomonadati</taxon>
        <taxon>Pseudomonadota</taxon>
        <taxon>Alphaproteobacteria</taxon>
        <taxon>Hyphomicrobiales</taxon>
        <taxon>Aurantimonadaceae</taxon>
        <taxon>Aurantimonas</taxon>
    </lineage>
</organism>
<gene>
    <name evidence="8" type="ORF">GTW51_03815</name>
</gene>